<dbReference type="Gene3D" id="3.10.290.30">
    <property type="entry name" value="MM3350-like"/>
    <property type="match status" value="1"/>
</dbReference>
<protein>
    <recommendedName>
        <fullName evidence="1">Plasmid pRiA4b Orf3-like domain-containing protein</fullName>
    </recommendedName>
</protein>
<dbReference type="SUPFAM" id="SSF159941">
    <property type="entry name" value="MM3350-like"/>
    <property type="match status" value="1"/>
</dbReference>
<evidence type="ECO:0000313" key="3">
    <source>
        <dbReference type="Proteomes" id="UP001500604"/>
    </source>
</evidence>
<dbReference type="EMBL" id="BAABFL010000332">
    <property type="protein sequence ID" value="GAA4649899.1"/>
    <property type="molecule type" value="Genomic_DNA"/>
</dbReference>
<accession>A0ABP8V1L6</accession>
<dbReference type="Proteomes" id="UP001500604">
    <property type="component" value="Unassembled WGS sequence"/>
</dbReference>
<keyword evidence="3" id="KW-1185">Reference proteome</keyword>
<dbReference type="Pfam" id="PF07929">
    <property type="entry name" value="PRiA4_ORF3"/>
    <property type="match status" value="1"/>
</dbReference>
<evidence type="ECO:0000313" key="2">
    <source>
        <dbReference type="EMBL" id="GAA4649899.1"/>
    </source>
</evidence>
<dbReference type="InterPro" id="IPR012912">
    <property type="entry name" value="Plasmid_pRiA4b_Orf3-like"/>
</dbReference>
<dbReference type="RefSeq" id="WP_345195923.1">
    <property type="nucleotide sequence ID" value="NZ_BAABFL010000332.1"/>
</dbReference>
<evidence type="ECO:0000259" key="1">
    <source>
        <dbReference type="Pfam" id="PF07929"/>
    </source>
</evidence>
<comment type="caution">
    <text evidence="2">The sequence shown here is derived from an EMBL/GenBank/DDBJ whole genome shotgun (WGS) entry which is preliminary data.</text>
</comment>
<name>A0ABP8V1L6_9GAMM</name>
<organism evidence="2 3">
    <name type="scientific">Kistimonas scapharcae</name>
    <dbReference type="NCBI Taxonomy" id="1036133"/>
    <lineage>
        <taxon>Bacteria</taxon>
        <taxon>Pseudomonadati</taxon>
        <taxon>Pseudomonadota</taxon>
        <taxon>Gammaproteobacteria</taxon>
        <taxon>Oceanospirillales</taxon>
        <taxon>Endozoicomonadaceae</taxon>
        <taxon>Kistimonas</taxon>
    </lineage>
</organism>
<reference evidence="3" key="1">
    <citation type="journal article" date="2019" name="Int. J. Syst. Evol. Microbiol.">
        <title>The Global Catalogue of Microorganisms (GCM) 10K type strain sequencing project: providing services to taxonomists for standard genome sequencing and annotation.</title>
        <authorList>
            <consortium name="The Broad Institute Genomics Platform"/>
            <consortium name="The Broad Institute Genome Sequencing Center for Infectious Disease"/>
            <person name="Wu L."/>
            <person name="Ma J."/>
        </authorList>
    </citation>
    <scope>NUCLEOTIDE SEQUENCE [LARGE SCALE GENOMIC DNA]</scope>
    <source>
        <strain evidence="3">JCM 17805</strain>
    </source>
</reference>
<dbReference type="InterPro" id="IPR024047">
    <property type="entry name" value="MM3350-like_sf"/>
</dbReference>
<gene>
    <name evidence="2" type="ORF">GCM10023116_21800</name>
</gene>
<proteinExistence type="predicted"/>
<sequence>MIIFLDVKLIGGLYFKHEWRCQIAIDEMKTTLEALHLCIQKAIKFENDHLYEFFIASSARSPERVSYEVMNGRCMETLASDMFPLSGNRKLFYWFDFGDDWMFQISCSSKSPEMAAPRLRYPRVVSEEGKKPVQYP</sequence>
<feature type="domain" description="Plasmid pRiA4b Orf3-like" evidence="1">
    <location>
        <begin position="28"/>
        <end position="132"/>
    </location>
</feature>